<dbReference type="InterPro" id="IPR041457">
    <property type="entry name" value="CxC2_KDZ-assoc"/>
</dbReference>
<dbReference type="Proteomes" id="UP000054217">
    <property type="component" value="Unassembled WGS sequence"/>
</dbReference>
<dbReference type="AlphaFoldDB" id="A0A0C3P555"/>
<reference evidence="3" key="2">
    <citation type="submission" date="2015-01" db="EMBL/GenBank/DDBJ databases">
        <title>Evolutionary Origins and Diversification of the Mycorrhizal Mutualists.</title>
        <authorList>
            <consortium name="DOE Joint Genome Institute"/>
            <consortium name="Mycorrhizal Genomics Consortium"/>
            <person name="Kohler A."/>
            <person name="Kuo A."/>
            <person name="Nagy L.G."/>
            <person name="Floudas D."/>
            <person name="Copeland A."/>
            <person name="Barry K.W."/>
            <person name="Cichocki N."/>
            <person name="Veneault-Fourrey C."/>
            <person name="LaButti K."/>
            <person name="Lindquist E.A."/>
            <person name="Lipzen A."/>
            <person name="Lundell T."/>
            <person name="Morin E."/>
            <person name="Murat C."/>
            <person name="Riley R."/>
            <person name="Ohm R."/>
            <person name="Sun H."/>
            <person name="Tunlid A."/>
            <person name="Henrissat B."/>
            <person name="Grigoriev I.V."/>
            <person name="Hibbett D.S."/>
            <person name="Martin F."/>
        </authorList>
    </citation>
    <scope>NUCLEOTIDE SEQUENCE [LARGE SCALE GENOMIC DNA]</scope>
    <source>
        <strain evidence="3">Marx 270</strain>
    </source>
</reference>
<dbReference type="HOGENOM" id="CLU_003703_2_0_1"/>
<evidence type="ECO:0000259" key="1">
    <source>
        <dbReference type="Pfam" id="PF18803"/>
    </source>
</evidence>
<dbReference type="InParanoid" id="A0A0C3P555"/>
<dbReference type="Pfam" id="PF18803">
    <property type="entry name" value="CxC2"/>
    <property type="match status" value="1"/>
</dbReference>
<organism evidence="2 3">
    <name type="scientific">Pisolithus tinctorius Marx 270</name>
    <dbReference type="NCBI Taxonomy" id="870435"/>
    <lineage>
        <taxon>Eukaryota</taxon>
        <taxon>Fungi</taxon>
        <taxon>Dikarya</taxon>
        <taxon>Basidiomycota</taxon>
        <taxon>Agaricomycotina</taxon>
        <taxon>Agaricomycetes</taxon>
        <taxon>Agaricomycetidae</taxon>
        <taxon>Boletales</taxon>
        <taxon>Sclerodermatineae</taxon>
        <taxon>Pisolithaceae</taxon>
        <taxon>Pisolithus</taxon>
    </lineage>
</organism>
<sequence>MSAPEWEDVDDVPTHMHQPVRSKYLTVIDVTRVHFITVCWCQCKAAESFQLQLLQAKLFPATFEKLSTAFTFVVLDDFVGDNLECSTSGMNYYSKLQWMTSGVFPHLIPVSHWTTMVDCRASKAVI</sequence>
<protein>
    <recommendedName>
        <fullName evidence="1">CxC2-like cysteine cluster KDZ transposase-associated domain-containing protein</fullName>
    </recommendedName>
</protein>
<keyword evidence="3" id="KW-1185">Reference proteome</keyword>
<feature type="domain" description="CxC2-like cysteine cluster KDZ transposase-associated" evidence="1">
    <location>
        <begin position="19"/>
        <end position="101"/>
    </location>
</feature>
<name>A0A0C3P555_PISTI</name>
<proteinExistence type="predicted"/>
<dbReference type="OrthoDB" id="3149508at2759"/>
<dbReference type="EMBL" id="KN831981">
    <property type="protein sequence ID" value="KIO02641.1"/>
    <property type="molecule type" value="Genomic_DNA"/>
</dbReference>
<gene>
    <name evidence="2" type="ORF">M404DRAFT_147763</name>
</gene>
<evidence type="ECO:0000313" key="3">
    <source>
        <dbReference type="Proteomes" id="UP000054217"/>
    </source>
</evidence>
<evidence type="ECO:0000313" key="2">
    <source>
        <dbReference type="EMBL" id="KIO02641.1"/>
    </source>
</evidence>
<reference evidence="2 3" key="1">
    <citation type="submission" date="2014-04" db="EMBL/GenBank/DDBJ databases">
        <authorList>
            <consortium name="DOE Joint Genome Institute"/>
            <person name="Kuo A."/>
            <person name="Kohler A."/>
            <person name="Costa M.D."/>
            <person name="Nagy L.G."/>
            <person name="Floudas D."/>
            <person name="Copeland A."/>
            <person name="Barry K.W."/>
            <person name="Cichocki N."/>
            <person name="Veneault-Fourrey C."/>
            <person name="LaButti K."/>
            <person name="Lindquist E.A."/>
            <person name="Lipzen A."/>
            <person name="Lundell T."/>
            <person name="Morin E."/>
            <person name="Murat C."/>
            <person name="Sun H."/>
            <person name="Tunlid A."/>
            <person name="Henrissat B."/>
            <person name="Grigoriev I.V."/>
            <person name="Hibbett D.S."/>
            <person name="Martin F."/>
            <person name="Nordberg H.P."/>
            <person name="Cantor M.N."/>
            <person name="Hua S.X."/>
        </authorList>
    </citation>
    <scope>NUCLEOTIDE SEQUENCE [LARGE SCALE GENOMIC DNA]</scope>
    <source>
        <strain evidence="2 3">Marx 270</strain>
    </source>
</reference>
<accession>A0A0C3P555</accession>